<dbReference type="GO" id="GO:0003677">
    <property type="term" value="F:DNA binding"/>
    <property type="evidence" value="ECO:0007669"/>
    <property type="project" value="UniProtKB-KW"/>
</dbReference>
<keyword evidence="11 12" id="KW-0804">Transcription</keyword>
<dbReference type="CDD" id="cd03364">
    <property type="entry name" value="TOPRIM_DnaG_primases"/>
    <property type="match status" value="1"/>
</dbReference>
<dbReference type="GO" id="GO:0000428">
    <property type="term" value="C:DNA-directed RNA polymerase complex"/>
    <property type="evidence" value="ECO:0007669"/>
    <property type="project" value="UniProtKB-KW"/>
</dbReference>
<dbReference type="Pfam" id="PF01807">
    <property type="entry name" value="Zn_ribbon_DnaG"/>
    <property type="match status" value="1"/>
</dbReference>
<dbReference type="FunFam" id="3.90.580.10:FF:000001">
    <property type="entry name" value="DNA primase"/>
    <property type="match status" value="1"/>
</dbReference>
<dbReference type="PIRSF" id="PIRSF002811">
    <property type="entry name" value="DnaG"/>
    <property type="match status" value="1"/>
</dbReference>
<comment type="caution">
    <text evidence="17">The sequence shown here is derived from an EMBL/GenBank/DDBJ whole genome shotgun (WGS) entry which is preliminary data.</text>
</comment>
<dbReference type="SMART" id="SM00766">
    <property type="entry name" value="DnaG_DnaB_bind"/>
    <property type="match status" value="1"/>
</dbReference>
<dbReference type="OrthoDB" id="9803773at2"/>
<protein>
    <recommendedName>
        <fullName evidence="12 13">DNA primase</fullName>
        <ecNumber evidence="12">2.7.7.101</ecNumber>
    </recommendedName>
</protein>
<keyword evidence="3 12" id="KW-0808">Transferase</keyword>
<keyword evidence="1 12" id="KW-0240">DNA-directed RNA polymerase</keyword>
<evidence type="ECO:0000313" key="18">
    <source>
        <dbReference type="Proteomes" id="UP000070620"/>
    </source>
</evidence>
<dbReference type="InterPro" id="IPR013264">
    <property type="entry name" value="DNAG_N"/>
</dbReference>
<dbReference type="GO" id="GO:0006269">
    <property type="term" value="P:DNA replication, synthesis of primer"/>
    <property type="evidence" value="ECO:0007669"/>
    <property type="project" value="UniProtKB-UniRule"/>
</dbReference>
<comment type="similarity">
    <text evidence="12 13">Belongs to the DnaG primase family.</text>
</comment>
<evidence type="ECO:0000256" key="6">
    <source>
        <dbReference type="ARBA" id="ARBA00022723"/>
    </source>
</evidence>
<evidence type="ECO:0000256" key="7">
    <source>
        <dbReference type="ARBA" id="ARBA00022771"/>
    </source>
</evidence>
<dbReference type="InterPro" id="IPR036977">
    <property type="entry name" value="DNA_primase_Znf_CHC2"/>
</dbReference>
<evidence type="ECO:0000256" key="1">
    <source>
        <dbReference type="ARBA" id="ARBA00022478"/>
    </source>
</evidence>
<comment type="function">
    <text evidence="12 13">RNA polymerase that catalyzes the synthesis of short RNA molecules used as primers for DNA polymerase during DNA replication.</text>
</comment>
<dbReference type="SUPFAM" id="SSF56731">
    <property type="entry name" value="DNA primase core"/>
    <property type="match status" value="1"/>
</dbReference>
<evidence type="ECO:0000259" key="16">
    <source>
        <dbReference type="PROSITE" id="PS50880"/>
    </source>
</evidence>
<feature type="domain" description="Toprim" evidence="16">
    <location>
        <begin position="273"/>
        <end position="359"/>
    </location>
</feature>
<dbReference type="PANTHER" id="PTHR30313">
    <property type="entry name" value="DNA PRIMASE"/>
    <property type="match status" value="1"/>
</dbReference>
<dbReference type="GO" id="GO:0008270">
    <property type="term" value="F:zinc ion binding"/>
    <property type="evidence" value="ECO:0007669"/>
    <property type="project" value="UniProtKB-UniRule"/>
</dbReference>
<dbReference type="InterPro" id="IPR050219">
    <property type="entry name" value="DnaG_primase"/>
</dbReference>
<dbReference type="SMART" id="SM00400">
    <property type="entry name" value="ZnF_CHCC"/>
    <property type="match status" value="1"/>
</dbReference>
<dbReference type="Gene3D" id="3.90.580.10">
    <property type="entry name" value="Zinc finger, CHC2-type domain"/>
    <property type="match status" value="1"/>
</dbReference>
<keyword evidence="7 12" id="KW-0863">Zinc-finger</keyword>
<name>A0A136PYA1_9ACTN</name>
<dbReference type="InterPro" id="IPR006171">
    <property type="entry name" value="TOPRIM_dom"/>
</dbReference>
<dbReference type="RefSeq" id="WP_067359676.1">
    <property type="nucleotide sequence ID" value="NZ_JBIUBN010000014.1"/>
</dbReference>
<dbReference type="InterPro" id="IPR019475">
    <property type="entry name" value="DNA_primase_DnaB-bd"/>
</dbReference>
<reference evidence="17 18" key="1">
    <citation type="submission" date="2016-01" db="EMBL/GenBank/DDBJ databases">
        <title>Whole genome sequence and analysis of Micromonospora rosaria DSM 803, which can produce antibacterial substance rosamicin.</title>
        <authorList>
            <person name="Yang H."/>
            <person name="He X."/>
            <person name="Zhu D."/>
        </authorList>
    </citation>
    <scope>NUCLEOTIDE SEQUENCE [LARGE SCALE GENOMIC DNA]</scope>
    <source>
        <strain evidence="17 18">DSM 803</strain>
    </source>
</reference>
<keyword evidence="8 12" id="KW-0862">Zinc</keyword>
<proteinExistence type="inferred from homology"/>
<evidence type="ECO:0000256" key="10">
    <source>
        <dbReference type="ARBA" id="ARBA00023125"/>
    </source>
</evidence>
<dbReference type="Pfam" id="PF08275">
    <property type="entry name" value="DNAG_N"/>
    <property type="match status" value="1"/>
</dbReference>
<dbReference type="SUPFAM" id="SSF57783">
    <property type="entry name" value="Zinc beta-ribbon"/>
    <property type="match status" value="1"/>
</dbReference>
<dbReference type="HAMAP" id="MF_00974">
    <property type="entry name" value="DNA_primase_DnaG"/>
    <property type="match status" value="1"/>
</dbReference>
<evidence type="ECO:0000256" key="5">
    <source>
        <dbReference type="ARBA" id="ARBA00022705"/>
    </source>
</evidence>
<keyword evidence="5 12" id="KW-0235">DNA replication</keyword>
<dbReference type="SMART" id="SM00493">
    <property type="entry name" value="TOPRIM"/>
    <property type="match status" value="1"/>
</dbReference>
<dbReference type="AlphaFoldDB" id="A0A136PYA1"/>
<dbReference type="NCBIfam" id="TIGR01391">
    <property type="entry name" value="dnaG"/>
    <property type="match status" value="1"/>
</dbReference>
<evidence type="ECO:0000256" key="15">
    <source>
        <dbReference type="SAM" id="MobiDB-lite"/>
    </source>
</evidence>
<keyword evidence="10 12" id="KW-0238">DNA-binding</keyword>
<evidence type="ECO:0000256" key="3">
    <source>
        <dbReference type="ARBA" id="ARBA00022679"/>
    </source>
</evidence>
<dbReference type="GO" id="GO:1990077">
    <property type="term" value="C:primosome complex"/>
    <property type="evidence" value="ECO:0007669"/>
    <property type="project" value="UniProtKB-KW"/>
</dbReference>
<sequence length="634" mass="68743">MEHRGGGAMAGRIRDEDIALVRERTAIDDVISETVTLRSAGGGNLKGLCPFHDEKSPSFNVSPARNVWYCFGCGAGGDAIKFLMDAEHLSFVEAVERLAARAGIQLRYVETETGSPRPRAPQGQRQRLVAAHAAAVEFYQAQLGTAGARPAREFLAQRGFDRAAAQRYGCGFAPDGWDLLTKHLRQQGFSHDELVTAGLSRPARSGSLIDRFRRRLLWPIRDLTGDVVGFGARKLFADDDGPKYLNTPETPIYKKSHVLYGVDQAKREIAKQGRVVVVEGYTDVMACHLAGVPTAVATCGTSFGADHIGVLRRLLLDSDDVAGEIIFTFDGDAAGQKAALRAFEEDQRFVGRTFIAVSPDSMDPCDLRLAKGDLAVRDLIARREPLVDFALRHVIDRFDLDTVDGRVEAMRRAAPLVAKIKDREKRPEYVRKLAGDLGMEIEPVQRAVLAATDGRDAASAPGRPTRAARAEPAVDSPQSMVEREALKLALQVPVLAGPMFDAVEAAAYRHPVHVVVRTAVAEAGGAAGETAAAGGAVWISQVRDACADLAAQALVGELAVEPLRIDGEPDPRYVSITMAQLQWGSVTARIRDLKSRIQRINPVAHKDEYFALFGELLSLEQHARALREQAAGGL</sequence>
<evidence type="ECO:0000256" key="11">
    <source>
        <dbReference type="ARBA" id="ARBA00023163"/>
    </source>
</evidence>
<evidence type="ECO:0000256" key="2">
    <source>
        <dbReference type="ARBA" id="ARBA00022515"/>
    </source>
</evidence>
<keyword evidence="9" id="KW-0460">Magnesium</keyword>
<evidence type="ECO:0000256" key="9">
    <source>
        <dbReference type="ARBA" id="ARBA00022842"/>
    </source>
</evidence>
<feature type="region of interest" description="Disordered" evidence="15">
    <location>
        <begin position="453"/>
        <end position="476"/>
    </location>
</feature>
<feature type="zinc finger region" description="CHC2-type" evidence="12 14">
    <location>
        <begin position="49"/>
        <end position="73"/>
    </location>
</feature>
<dbReference type="EMBL" id="LRQV01000005">
    <property type="protein sequence ID" value="KXK63450.1"/>
    <property type="molecule type" value="Genomic_DNA"/>
</dbReference>
<keyword evidence="2 12" id="KW-0639">Primosome</keyword>
<dbReference type="Pfam" id="PF08278">
    <property type="entry name" value="DnaG_DnaB_bind"/>
    <property type="match status" value="1"/>
</dbReference>
<evidence type="ECO:0000256" key="14">
    <source>
        <dbReference type="PIRSR" id="PIRSR002811-1"/>
    </source>
</evidence>
<dbReference type="InterPro" id="IPR034151">
    <property type="entry name" value="TOPRIM_DnaG_bac"/>
</dbReference>
<dbReference type="EC" id="2.7.7.101" evidence="12"/>
<gene>
    <name evidence="12" type="primary">dnaG</name>
    <name evidence="17" type="ORF">AWW66_02595</name>
</gene>
<evidence type="ECO:0000256" key="4">
    <source>
        <dbReference type="ARBA" id="ARBA00022695"/>
    </source>
</evidence>
<evidence type="ECO:0000256" key="12">
    <source>
        <dbReference type="HAMAP-Rule" id="MF_00974"/>
    </source>
</evidence>
<dbReference type="Gene3D" id="3.90.980.10">
    <property type="entry name" value="DNA primase, catalytic core, N-terminal domain"/>
    <property type="match status" value="1"/>
</dbReference>
<comment type="catalytic activity">
    <reaction evidence="12">
        <text>ssDNA + n NTP = ssDNA/pppN(pN)n-1 hybrid + (n-1) diphosphate.</text>
        <dbReference type="EC" id="2.7.7.101"/>
    </reaction>
</comment>
<evidence type="ECO:0000256" key="13">
    <source>
        <dbReference type="PIRNR" id="PIRNR002811"/>
    </source>
</evidence>
<comment type="cofactor">
    <cofactor evidence="12 13 14">
        <name>Zn(2+)</name>
        <dbReference type="ChEBI" id="CHEBI:29105"/>
    </cofactor>
    <text evidence="12 13 14">Binds 1 zinc ion per monomer.</text>
</comment>
<dbReference type="GO" id="GO:0005737">
    <property type="term" value="C:cytoplasm"/>
    <property type="evidence" value="ECO:0007669"/>
    <property type="project" value="TreeGrafter"/>
</dbReference>
<comment type="subunit">
    <text evidence="12">Monomer. Interacts with DnaB.</text>
</comment>
<dbReference type="InterPro" id="IPR037068">
    <property type="entry name" value="DNA_primase_core_N_sf"/>
</dbReference>
<dbReference type="InterPro" id="IPR006295">
    <property type="entry name" value="DNA_primase_DnaG"/>
</dbReference>
<organism evidence="17 18">
    <name type="scientific">Micromonospora rosaria</name>
    <dbReference type="NCBI Taxonomy" id="47874"/>
    <lineage>
        <taxon>Bacteria</taxon>
        <taxon>Bacillati</taxon>
        <taxon>Actinomycetota</taxon>
        <taxon>Actinomycetes</taxon>
        <taxon>Micromonosporales</taxon>
        <taxon>Micromonosporaceae</taxon>
        <taxon>Micromonospora</taxon>
    </lineage>
</organism>
<evidence type="ECO:0000313" key="17">
    <source>
        <dbReference type="EMBL" id="KXK63450.1"/>
    </source>
</evidence>
<dbReference type="FunFam" id="3.90.980.10:FF:000001">
    <property type="entry name" value="DNA primase"/>
    <property type="match status" value="1"/>
</dbReference>
<dbReference type="PROSITE" id="PS50880">
    <property type="entry name" value="TOPRIM"/>
    <property type="match status" value="1"/>
</dbReference>
<dbReference type="Gene3D" id="3.40.1360.10">
    <property type="match status" value="1"/>
</dbReference>
<dbReference type="Proteomes" id="UP000070620">
    <property type="component" value="Unassembled WGS sequence"/>
</dbReference>
<dbReference type="Pfam" id="PF10410">
    <property type="entry name" value="DnaB_bind"/>
    <property type="match status" value="1"/>
</dbReference>
<dbReference type="PANTHER" id="PTHR30313:SF2">
    <property type="entry name" value="DNA PRIMASE"/>
    <property type="match status" value="1"/>
</dbReference>
<keyword evidence="4 12" id="KW-0548">Nucleotidyltransferase</keyword>
<evidence type="ECO:0000256" key="8">
    <source>
        <dbReference type="ARBA" id="ARBA00022833"/>
    </source>
</evidence>
<dbReference type="InterPro" id="IPR002694">
    <property type="entry name" value="Znf_CHC2"/>
</dbReference>
<dbReference type="Pfam" id="PF13662">
    <property type="entry name" value="Toprim_4"/>
    <property type="match status" value="1"/>
</dbReference>
<comment type="domain">
    <text evidence="12">Contains an N-terminal zinc-binding domain, a central core domain that contains the primase activity, and a C-terminal DnaB-binding domain.</text>
</comment>
<dbReference type="InterPro" id="IPR013173">
    <property type="entry name" value="DNA_primase_DnaG_DnaB-bd_dom"/>
</dbReference>
<keyword evidence="18" id="KW-1185">Reference proteome</keyword>
<dbReference type="GO" id="GO:0003899">
    <property type="term" value="F:DNA-directed RNA polymerase activity"/>
    <property type="evidence" value="ECO:0007669"/>
    <property type="project" value="UniProtKB-UniRule"/>
</dbReference>
<accession>A0A136PYA1</accession>
<dbReference type="InterPro" id="IPR030846">
    <property type="entry name" value="DnaG_bac"/>
</dbReference>
<keyword evidence="6 12" id="KW-0479">Metal-binding</keyword>